<organism evidence="3 4">
    <name type="scientific">Bifidobacterium pseudolongum subsp. globosum</name>
    <dbReference type="NCBI Taxonomy" id="1690"/>
    <lineage>
        <taxon>Bacteria</taxon>
        <taxon>Bacillati</taxon>
        <taxon>Actinomycetota</taxon>
        <taxon>Actinomycetes</taxon>
        <taxon>Bifidobacteriales</taxon>
        <taxon>Bifidobacteriaceae</taxon>
        <taxon>Bifidobacterium</taxon>
    </lineage>
</organism>
<accession>A0A2N3QRL6</accession>
<proteinExistence type="inferred from homology"/>
<gene>
    <name evidence="3" type="ORF">CQR56_1554</name>
</gene>
<evidence type="ECO:0000313" key="4">
    <source>
        <dbReference type="Proteomes" id="UP000233783"/>
    </source>
</evidence>
<evidence type="ECO:0000256" key="2">
    <source>
        <dbReference type="ARBA" id="ARBA00022705"/>
    </source>
</evidence>
<dbReference type="Proteomes" id="UP000233783">
    <property type="component" value="Unassembled WGS sequence"/>
</dbReference>
<evidence type="ECO:0000313" key="3">
    <source>
        <dbReference type="EMBL" id="PKU94533.1"/>
    </source>
</evidence>
<dbReference type="RefSeq" id="WP_129865795.1">
    <property type="nucleotide sequence ID" value="NZ_RYTX01000008.1"/>
</dbReference>
<dbReference type="InterPro" id="IPR000989">
    <property type="entry name" value="Rep"/>
</dbReference>
<evidence type="ECO:0000256" key="1">
    <source>
        <dbReference type="ARBA" id="ARBA00008909"/>
    </source>
</evidence>
<sequence length="384" mass="44059">MSRQNPEQSDALRRSNDLRRWREEQYTRRARSQAWLMDRASGGSGRLRSWQLRVLPRPTRCGWPLTGTSIRLHDGKAYIAGSEHCANPWCCPICTPIIRSRRARDLRTAIERWTAIEEHGLWFVTLTVPHVKSDSLDELLPLVSTAWSRMRGSQAWRRYARDYAIEHYVRAAEITWSAQHGWHPHLHILLFVAGRTAPDRKRITEMWADSLHAIAPGRKAPSKRHGVLLEEANGSPILAAYLAKTPDKRRDIASEVVRGDRKQSRNDDGINPLQLLDDDVQARLGPDKAQRLWCEYVDATYRKRSITWSRNLRQAMGIDGDEPTDEQIIQRSVHGIPVIDLTTEAYRMLRTTPSIHAYVLQRIEDGEIPVALQVIDECTAPARN</sequence>
<dbReference type="Pfam" id="PF01446">
    <property type="entry name" value="Rep_1"/>
    <property type="match status" value="1"/>
</dbReference>
<protein>
    <submittedName>
        <fullName evidence="3">Replication initiation protein</fullName>
    </submittedName>
</protein>
<reference evidence="3 4" key="1">
    <citation type="submission" date="2017-10" db="EMBL/GenBank/DDBJ databases">
        <title>Bifidobacterium genomics.</title>
        <authorList>
            <person name="Lugli G.A."/>
            <person name="Milani C."/>
            <person name="Mancabelli L."/>
        </authorList>
    </citation>
    <scope>NUCLEOTIDE SEQUENCE [LARGE SCALE GENOMIC DNA]</scope>
    <source>
        <strain evidence="3 4">1744B</strain>
    </source>
</reference>
<comment type="similarity">
    <text evidence="1">Belongs to the Gram-positive plasmids replication protein type 1 family.</text>
</comment>
<comment type="caution">
    <text evidence="3">The sequence shown here is derived from an EMBL/GenBank/DDBJ whole genome shotgun (WGS) entry which is preliminary data.</text>
</comment>
<dbReference type="AlphaFoldDB" id="A0A2N3QRL6"/>
<name>A0A2N3QRL6_9BIFI</name>
<dbReference type="GO" id="GO:0003677">
    <property type="term" value="F:DNA binding"/>
    <property type="evidence" value="ECO:0007669"/>
    <property type="project" value="InterPro"/>
</dbReference>
<dbReference type="EMBL" id="PCHB01000018">
    <property type="protein sequence ID" value="PKU94533.1"/>
    <property type="molecule type" value="Genomic_DNA"/>
</dbReference>
<keyword evidence="2" id="KW-0235">DNA replication</keyword>
<dbReference type="GO" id="GO:0006260">
    <property type="term" value="P:DNA replication"/>
    <property type="evidence" value="ECO:0007669"/>
    <property type="project" value="UniProtKB-KW"/>
</dbReference>